<dbReference type="InterPro" id="IPR036105">
    <property type="entry name" value="DiNase_FeMo-co_biosyn_sf"/>
</dbReference>
<dbReference type="RefSeq" id="WP_281762660.1">
    <property type="nucleotide sequence ID" value="NZ_AP026709.1"/>
</dbReference>
<accession>A0ABN6S0M7</accession>
<protein>
    <recommendedName>
        <fullName evidence="1">Dinitrogenase iron-molybdenum cofactor biosynthesis domain-containing protein</fullName>
    </recommendedName>
</protein>
<evidence type="ECO:0000313" key="2">
    <source>
        <dbReference type="EMBL" id="BDQ36777.1"/>
    </source>
</evidence>
<dbReference type="Proteomes" id="UP001317742">
    <property type="component" value="Chromosome"/>
</dbReference>
<name>A0ABN6S0M7_9BACT</name>
<gene>
    <name evidence="2" type="ORF">SYK_11370</name>
</gene>
<sequence>MEKILIPLTGNELAPRFDIALEVLIVSVTRETSAMGKIDEKVVILDTPSSEAMYRMVMSENIKTIICAGIEKEIFDFLRRKRISIIDNVCGPVDAVLEAYLMGNLSQGQIYY</sequence>
<keyword evidence="3" id="KW-1185">Reference proteome</keyword>
<reference evidence="2 3" key="1">
    <citation type="submission" date="2022-08" db="EMBL/GenBank/DDBJ databases">
        <title>Genome Sequence of the sulphate-reducing bacterium, Pseudodesulfovibrio sp. SYK.</title>
        <authorList>
            <person name="Kondo R."/>
            <person name="Kataoka T."/>
        </authorList>
    </citation>
    <scope>NUCLEOTIDE SEQUENCE [LARGE SCALE GENOMIC DNA]</scope>
    <source>
        <strain evidence="2 3">SYK</strain>
    </source>
</reference>
<feature type="domain" description="Dinitrogenase iron-molybdenum cofactor biosynthesis" evidence="1">
    <location>
        <begin position="10"/>
        <end position="101"/>
    </location>
</feature>
<dbReference type="Gene3D" id="3.30.420.130">
    <property type="entry name" value="Dinitrogenase iron-molybdenum cofactor biosynthesis domain"/>
    <property type="match status" value="1"/>
</dbReference>
<dbReference type="InterPro" id="IPR003731">
    <property type="entry name" value="Di-Nase_FeMo-co_biosynth"/>
</dbReference>
<organism evidence="2 3">
    <name type="scientific">Pseudodesulfovibrio nedwellii</name>
    <dbReference type="NCBI Taxonomy" id="2973072"/>
    <lineage>
        <taxon>Bacteria</taxon>
        <taxon>Pseudomonadati</taxon>
        <taxon>Thermodesulfobacteriota</taxon>
        <taxon>Desulfovibrionia</taxon>
        <taxon>Desulfovibrionales</taxon>
        <taxon>Desulfovibrionaceae</taxon>
    </lineage>
</organism>
<dbReference type="EMBL" id="AP026709">
    <property type="protein sequence ID" value="BDQ36777.1"/>
    <property type="molecule type" value="Genomic_DNA"/>
</dbReference>
<dbReference type="SUPFAM" id="SSF53146">
    <property type="entry name" value="Nitrogenase accessory factor-like"/>
    <property type="match status" value="1"/>
</dbReference>
<evidence type="ECO:0000259" key="1">
    <source>
        <dbReference type="Pfam" id="PF02579"/>
    </source>
</evidence>
<dbReference type="Pfam" id="PF02579">
    <property type="entry name" value="Nitro_FeMo-Co"/>
    <property type="match status" value="1"/>
</dbReference>
<evidence type="ECO:0000313" key="3">
    <source>
        <dbReference type="Proteomes" id="UP001317742"/>
    </source>
</evidence>
<proteinExistence type="predicted"/>